<name>A0A2P8VGU7_9ENTR</name>
<dbReference type="Proteomes" id="UP000240212">
    <property type="component" value="Unassembled WGS sequence"/>
</dbReference>
<proteinExistence type="predicted"/>
<dbReference type="RefSeq" id="WP_106877718.1">
    <property type="nucleotide sequence ID" value="NZ_PYEP01000006.1"/>
</dbReference>
<comment type="caution">
    <text evidence="1">The sequence shown here is derived from an EMBL/GenBank/DDBJ whole genome shotgun (WGS) entry which is preliminary data.</text>
</comment>
<dbReference type="EMBL" id="PYEP01000006">
    <property type="protein sequence ID" value="PSN06760.1"/>
    <property type="molecule type" value="Genomic_DNA"/>
</dbReference>
<dbReference type="AlphaFoldDB" id="A0A2P8VGU7"/>
<gene>
    <name evidence="1" type="ORF">C7G83_14215</name>
</gene>
<dbReference type="OrthoDB" id="6631787at2"/>
<accession>A0A2P8VGU7</accession>
<sequence>MNHVFQKIDNSLSVALKGFMNVSEIEWGIERQDFINACTVNKDLYEDMYVYEFTDAHHFNEFTRLLSHVSDEVAKEYAAKHGKILSREVSKKFELMLMLSAIGNLEYSQMVADEVYTCIMKHDLSEFIDGFAKKVYLREKAKEIARKPRNKYHEQAIKIAKATWQAFPGASMGKLCEKLRNHFNGGVSLDTLERWIKAAKIRPPKPEKYTSFSLMIPPSA</sequence>
<organism evidence="1 2">
    <name type="scientific">Siccibacter turicensis</name>
    <dbReference type="NCBI Taxonomy" id="357233"/>
    <lineage>
        <taxon>Bacteria</taxon>
        <taxon>Pseudomonadati</taxon>
        <taxon>Pseudomonadota</taxon>
        <taxon>Gammaproteobacteria</taxon>
        <taxon>Enterobacterales</taxon>
        <taxon>Enterobacteriaceae</taxon>
        <taxon>Siccibacter</taxon>
    </lineage>
</organism>
<reference evidence="1 2" key="1">
    <citation type="submission" date="2018-03" db="EMBL/GenBank/DDBJ databases">
        <title>Draft genome sequence of the first documented clinical Siccibacter turicensis isolate in Austria.</title>
        <authorList>
            <person name="Lepuschitz S."/>
            <person name="Pekard-Amenitsch S."/>
            <person name="Haunold R."/>
            <person name="Schill S."/>
            <person name="Mach R."/>
            <person name="Allerberger F."/>
            <person name="Ruppitsch W."/>
            <person name="Forsythe S.J."/>
        </authorList>
    </citation>
    <scope>NUCLEOTIDE SEQUENCE [LARGE SCALE GENOMIC DNA]</scope>
    <source>
        <strain evidence="1 2">6100069499-17</strain>
    </source>
</reference>
<evidence type="ECO:0000313" key="1">
    <source>
        <dbReference type="EMBL" id="PSN06760.1"/>
    </source>
</evidence>
<keyword evidence="2" id="KW-1185">Reference proteome</keyword>
<evidence type="ECO:0000313" key="2">
    <source>
        <dbReference type="Proteomes" id="UP000240212"/>
    </source>
</evidence>
<protein>
    <submittedName>
        <fullName evidence="1">Uncharacterized protein</fullName>
    </submittedName>
</protein>